<dbReference type="GO" id="GO:0003676">
    <property type="term" value="F:nucleic acid binding"/>
    <property type="evidence" value="ECO:0007669"/>
    <property type="project" value="InterPro"/>
</dbReference>
<dbReference type="EMBL" id="LXQA010402469">
    <property type="protein sequence ID" value="MCI49525.1"/>
    <property type="molecule type" value="Genomic_DNA"/>
</dbReference>
<dbReference type="Gene3D" id="3.30.420.10">
    <property type="entry name" value="Ribonuclease H-like superfamily/Ribonuclease H"/>
    <property type="match status" value="1"/>
</dbReference>
<dbReference type="SUPFAM" id="SSF53098">
    <property type="entry name" value="Ribonuclease H-like"/>
    <property type="match status" value="1"/>
</dbReference>
<accession>A0A392SNE2</accession>
<dbReference type="Proteomes" id="UP000265520">
    <property type="component" value="Unassembled WGS sequence"/>
</dbReference>
<evidence type="ECO:0000313" key="2">
    <source>
        <dbReference type="EMBL" id="MCI49525.1"/>
    </source>
</evidence>
<feature type="non-terminal residue" evidence="2">
    <location>
        <position position="38"/>
    </location>
</feature>
<reference evidence="2 3" key="1">
    <citation type="journal article" date="2018" name="Front. Plant Sci.">
        <title>Red Clover (Trifolium pratense) and Zigzag Clover (T. medium) - A Picture of Genomic Similarities and Differences.</title>
        <authorList>
            <person name="Dluhosova J."/>
            <person name="Istvanek J."/>
            <person name="Nedelnik J."/>
            <person name="Repkova J."/>
        </authorList>
    </citation>
    <scope>NUCLEOTIDE SEQUENCE [LARGE SCALE GENOMIC DNA]</scope>
    <source>
        <strain evidence="3">cv. 10/8</strain>
        <tissue evidence="2">Leaf</tissue>
    </source>
</reference>
<feature type="region of interest" description="Disordered" evidence="1">
    <location>
        <begin position="1"/>
        <end position="21"/>
    </location>
</feature>
<keyword evidence="3" id="KW-1185">Reference proteome</keyword>
<evidence type="ECO:0000256" key="1">
    <source>
        <dbReference type="SAM" id="MobiDB-lite"/>
    </source>
</evidence>
<dbReference type="AlphaFoldDB" id="A0A392SNE2"/>
<name>A0A392SNE2_9FABA</name>
<protein>
    <submittedName>
        <fullName evidence="2">Retrotransposon protein</fullName>
    </submittedName>
</protein>
<proteinExistence type="predicted"/>
<evidence type="ECO:0000313" key="3">
    <source>
        <dbReference type="Proteomes" id="UP000265520"/>
    </source>
</evidence>
<dbReference type="InterPro" id="IPR036397">
    <property type="entry name" value="RNaseH_sf"/>
</dbReference>
<organism evidence="2 3">
    <name type="scientific">Trifolium medium</name>
    <dbReference type="NCBI Taxonomy" id="97028"/>
    <lineage>
        <taxon>Eukaryota</taxon>
        <taxon>Viridiplantae</taxon>
        <taxon>Streptophyta</taxon>
        <taxon>Embryophyta</taxon>
        <taxon>Tracheophyta</taxon>
        <taxon>Spermatophyta</taxon>
        <taxon>Magnoliopsida</taxon>
        <taxon>eudicotyledons</taxon>
        <taxon>Gunneridae</taxon>
        <taxon>Pentapetalae</taxon>
        <taxon>rosids</taxon>
        <taxon>fabids</taxon>
        <taxon>Fabales</taxon>
        <taxon>Fabaceae</taxon>
        <taxon>Papilionoideae</taxon>
        <taxon>50 kb inversion clade</taxon>
        <taxon>NPAAA clade</taxon>
        <taxon>Hologalegina</taxon>
        <taxon>IRL clade</taxon>
        <taxon>Trifolieae</taxon>
        <taxon>Trifolium</taxon>
    </lineage>
</organism>
<dbReference type="InterPro" id="IPR012337">
    <property type="entry name" value="RNaseH-like_sf"/>
</dbReference>
<comment type="caution">
    <text evidence="2">The sequence shown here is derived from an EMBL/GenBank/DDBJ whole genome shotgun (WGS) entry which is preliminary data.</text>
</comment>
<sequence>MGTQLKMSTSHHPQTDGQSERTIQTLEDMLRACVLEDR</sequence>